<dbReference type="EMBL" id="ACYG01000005">
    <property type="protein sequence ID" value="EEV18875.1"/>
    <property type="molecule type" value="Genomic_DNA"/>
</dbReference>
<evidence type="ECO:0000313" key="1">
    <source>
        <dbReference type="EMBL" id="EEV18875.1"/>
    </source>
</evidence>
<comment type="caution">
    <text evidence="1">The sequence shown here is derived from an EMBL/GenBank/DDBJ whole genome shotgun (WGS) entry which is preliminary data.</text>
</comment>
<keyword evidence="2" id="KW-1185">Reference proteome</keyword>
<accession>C8PE02</accession>
<organism evidence="1 2">
    <name type="scientific">Campylobacter gracilis RM3268</name>
    <dbReference type="NCBI Taxonomy" id="553220"/>
    <lineage>
        <taxon>Bacteria</taxon>
        <taxon>Pseudomonadati</taxon>
        <taxon>Campylobacterota</taxon>
        <taxon>Epsilonproteobacteria</taxon>
        <taxon>Campylobacterales</taxon>
        <taxon>Campylobacteraceae</taxon>
        <taxon>Campylobacter</taxon>
    </lineage>
</organism>
<name>C8PE02_9BACT</name>
<reference evidence="1 2" key="1">
    <citation type="submission" date="2009-07" db="EMBL/GenBank/DDBJ databases">
        <authorList>
            <person name="Madupu R."/>
            <person name="Sebastian Y."/>
            <person name="Durkin A.S."/>
            <person name="Torralba M."/>
            <person name="Methe B."/>
            <person name="Sutton G.G."/>
            <person name="Strausberg R.L."/>
            <person name="Nelson K.E."/>
        </authorList>
    </citation>
    <scope>NUCLEOTIDE SEQUENCE [LARGE SCALE GENOMIC DNA]</scope>
    <source>
        <strain evidence="1 2">RM3268</strain>
    </source>
</reference>
<protein>
    <submittedName>
        <fullName evidence="1">Uncharacterized protein</fullName>
    </submittedName>
</protein>
<dbReference type="Proteomes" id="UP000005709">
    <property type="component" value="Unassembled WGS sequence"/>
</dbReference>
<proteinExistence type="predicted"/>
<evidence type="ECO:0000313" key="2">
    <source>
        <dbReference type="Proteomes" id="UP000005709"/>
    </source>
</evidence>
<dbReference type="STRING" id="824.CGRAC_1309"/>
<gene>
    <name evidence="1" type="ORF">CAMGR0001_2352</name>
</gene>
<dbReference type="AlphaFoldDB" id="C8PE02"/>
<sequence length="66" mass="7432">MTSKQADQILADIADGKDVRTSSGAKVTAENFEKFFLNDMVRKLGTKSEGDIYEHISEYKYVVDIN</sequence>
<dbReference type="RefSeq" id="WP_005869098.1">
    <property type="nucleotide sequence ID" value="NZ_ACYG01000005.1"/>
</dbReference>